<dbReference type="Pfam" id="PF00535">
    <property type="entry name" value="Glycos_transf_2"/>
    <property type="match status" value="1"/>
</dbReference>
<accession>A0A1F5YJ92</accession>
<comment type="caution">
    <text evidence="2">The sequence shown here is derived from an EMBL/GenBank/DDBJ whole genome shotgun (WGS) entry which is preliminary data.</text>
</comment>
<gene>
    <name evidence="2" type="ORF">A2153_05515</name>
</gene>
<dbReference type="Proteomes" id="UP000177396">
    <property type="component" value="Unassembled WGS sequence"/>
</dbReference>
<dbReference type="GO" id="GO:0006487">
    <property type="term" value="P:protein N-linked glycosylation"/>
    <property type="evidence" value="ECO:0007669"/>
    <property type="project" value="TreeGrafter"/>
</dbReference>
<organism evidence="2 3">
    <name type="scientific">Candidatus Gottesmanbacteria bacterium RBG_16_38_7b</name>
    <dbReference type="NCBI Taxonomy" id="1798372"/>
    <lineage>
        <taxon>Bacteria</taxon>
        <taxon>Candidatus Gottesmaniibacteriota</taxon>
    </lineage>
</organism>
<dbReference type="PANTHER" id="PTHR10859:SF91">
    <property type="entry name" value="DOLICHYL-PHOSPHATE BETA-GLUCOSYLTRANSFERASE"/>
    <property type="match status" value="1"/>
</dbReference>
<protein>
    <recommendedName>
        <fullName evidence="1">Glycosyltransferase 2-like domain-containing protein</fullName>
    </recommendedName>
</protein>
<dbReference type="AlphaFoldDB" id="A0A1F5YJ92"/>
<dbReference type="InterPro" id="IPR001173">
    <property type="entry name" value="Glyco_trans_2-like"/>
</dbReference>
<evidence type="ECO:0000313" key="3">
    <source>
        <dbReference type="Proteomes" id="UP000177396"/>
    </source>
</evidence>
<dbReference type="Gene3D" id="3.90.550.10">
    <property type="entry name" value="Spore Coat Polysaccharide Biosynthesis Protein SpsA, Chain A"/>
    <property type="match status" value="1"/>
</dbReference>
<dbReference type="SUPFAM" id="SSF53448">
    <property type="entry name" value="Nucleotide-diphospho-sugar transferases"/>
    <property type="match status" value="1"/>
</dbReference>
<name>A0A1F5YJ92_9BACT</name>
<reference evidence="2 3" key="1">
    <citation type="journal article" date="2016" name="Nat. Commun.">
        <title>Thousands of microbial genomes shed light on interconnected biogeochemical processes in an aquifer system.</title>
        <authorList>
            <person name="Anantharaman K."/>
            <person name="Brown C.T."/>
            <person name="Hug L.A."/>
            <person name="Sharon I."/>
            <person name="Castelle C.J."/>
            <person name="Probst A.J."/>
            <person name="Thomas B.C."/>
            <person name="Singh A."/>
            <person name="Wilkins M.J."/>
            <person name="Karaoz U."/>
            <person name="Brodie E.L."/>
            <person name="Williams K.H."/>
            <person name="Hubbard S.S."/>
            <person name="Banfield J.F."/>
        </authorList>
    </citation>
    <scope>NUCLEOTIDE SEQUENCE [LARGE SCALE GENOMIC DNA]</scope>
</reference>
<evidence type="ECO:0000259" key="1">
    <source>
        <dbReference type="Pfam" id="PF00535"/>
    </source>
</evidence>
<proteinExistence type="predicted"/>
<evidence type="ECO:0000313" key="2">
    <source>
        <dbReference type="EMBL" id="OGG00279.1"/>
    </source>
</evidence>
<dbReference type="InterPro" id="IPR029044">
    <property type="entry name" value="Nucleotide-diphossugar_trans"/>
</dbReference>
<dbReference type="PANTHER" id="PTHR10859">
    <property type="entry name" value="GLYCOSYL TRANSFERASE"/>
    <property type="match status" value="1"/>
</dbReference>
<sequence length="249" mass="28407">MTDYYLSVVIPCYNEEINIRLGALENVASYLNRQKYRWEVILVDDGSNDDSHILLTRFIRGNKRFKLINREHQGKAIAVISGVLNSKGQIILFSDLDQAAPLAEVEKLLPYFKRGYQVVIGSRNSNRRGAPLSRIAMARGFMILRNLILNLGIKDTQCGFKAFQRKAALTIFPKLKVFNMNRHAIGSTVSAGFDIEVLFVANIMGFKIAEVPVEWHYQETRHINPLKDSFESLFDLIRIRINSLRGIYG</sequence>
<dbReference type="EMBL" id="MFJB01000026">
    <property type="protein sequence ID" value="OGG00279.1"/>
    <property type="molecule type" value="Genomic_DNA"/>
</dbReference>
<feature type="domain" description="Glycosyltransferase 2-like" evidence="1">
    <location>
        <begin position="7"/>
        <end position="168"/>
    </location>
</feature>